<feature type="compositionally biased region" description="Polar residues" evidence="1">
    <location>
        <begin position="629"/>
        <end position="654"/>
    </location>
</feature>
<reference evidence="2" key="1">
    <citation type="journal article" date="2020" name="Stud. Mycol.">
        <title>101 Dothideomycetes genomes: a test case for predicting lifestyles and emergence of pathogens.</title>
        <authorList>
            <person name="Haridas S."/>
            <person name="Albert R."/>
            <person name="Binder M."/>
            <person name="Bloem J."/>
            <person name="Labutti K."/>
            <person name="Salamov A."/>
            <person name="Andreopoulos B."/>
            <person name="Baker S."/>
            <person name="Barry K."/>
            <person name="Bills G."/>
            <person name="Bluhm B."/>
            <person name="Cannon C."/>
            <person name="Castanera R."/>
            <person name="Culley D."/>
            <person name="Daum C."/>
            <person name="Ezra D."/>
            <person name="Gonzalez J."/>
            <person name="Henrissat B."/>
            <person name="Kuo A."/>
            <person name="Liang C."/>
            <person name="Lipzen A."/>
            <person name="Lutzoni F."/>
            <person name="Magnuson J."/>
            <person name="Mondo S."/>
            <person name="Nolan M."/>
            <person name="Ohm R."/>
            <person name="Pangilinan J."/>
            <person name="Park H.-J."/>
            <person name="Ramirez L."/>
            <person name="Alfaro M."/>
            <person name="Sun H."/>
            <person name="Tritt A."/>
            <person name="Yoshinaga Y."/>
            <person name="Zwiers L.-H."/>
            <person name="Turgeon B."/>
            <person name="Goodwin S."/>
            <person name="Spatafora J."/>
            <person name="Crous P."/>
            <person name="Grigoriev I."/>
        </authorList>
    </citation>
    <scope>NUCLEOTIDE SEQUENCE</scope>
    <source>
        <strain evidence="2">CBS 121739</strain>
    </source>
</reference>
<dbReference type="OrthoDB" id="4172108at2759"/>
<dbReference type="EMBL" id="ML996572">
    <property type="protein sequence ID" value="KAF2758083.1"/>
    <property type="molecule type" value="Genomic_DNA"/>
</dbReference>
<feature type="region of interest" description="Disordered" evidence="1">
    <location>
        <begin position="340"/>
        <end position="362"/>
    </location>
</feature>
<feature type="region of interest" description="Disordered" evidence="1">
    <location>
        <begin position="629"/>
        <end position="656"/>
    </location>
</feature>
<keyword evidence="3" id="KW-1185">Reference proteome</keyword>
<organism evidence="2 3">
    <name type="scientific">Pseudovirgaria hyperparasitica</name>
    <dbReference type="NCBI Taxonomy" id="470096"/>
    <lineage>
        <taxon>Eukaryota</taxon>
        <taxon>Fungi</taxon>
        <taxon>Dikarya</taxon>
        <taxon>Ascomycota</taxon>
        <taxon>Pezizomycotina</taxon>
        <taxon>Dothideomycetes</taxon>
        <taxon>Dothideomycetes incertae sedis</taxon>
        <taxon>Acrospermales</taxon>
        <taxon>Acrospermaceae</taxon>
        <taxon>Pseudovirgaria</taxon>
    </lineage>
</organism>
<evidence type="ECO:0000313" key="2">
    <source>
        <dbReference type="EMBL" id="KAF2758083.1"/>
    </source>
</evidence>
<gene>
    <name evidence="2" type="ORF">EJ05DRAFT_376600</name>
</gene>
<name>A0A6A6W642_9PEZI</name>
<dbReference type="AlphaFoldDB" id="A0A6A6W642"/>
<protein>
    <submittedName>
        <fullName evidence="2">Uncharacterized protein</fullName>
    </submittedName>
</protein>
<evidence type="ECO:0000256" key="1">
    <source>
        <dbReference type="SAM" id="MobiDB-lite"/>
    </source>
</evidence>
<accession>A0A6A6W642</accession>
<dbReference type="GeneID" id="54482246"/>
<sequence length="693" mass="77652">MSFGWSVTDVVKLVELSAKVYMAFNDASKNSTVQVQALVRELKNFNTSLSLLQNLLEKYGKCVPLVFADFEKTLKECETFIKPYVDALIDRGKSVNKGYHTIAFAWKDKDVERFRAQIHGHVQALLIHTQYLNLQLTLEAQHLQPPERTLPIPIRHGRLSASSINQTRGLAQTETSDPLLLQDESNRLKDFLEDIIANKAQPAAVRGLGIAQPRLAVSVDLDVLLKLKDDISDVLERAENRNKRIAFEQINHDKHSTYGSPGKMTILETPEGSPIPGIQIDDPAEAKDIWTHLPPRALKEPSRAGTARTVDSGIDLESVYDEYEASSSGSVSAPVFRNPWEESSSMSPTRPRPESVSSVRTVSTISTGRTSWRASHGSAYAVTPGITPLSTPSAGEMLVGSHTSPTTGMVPLDLPPSSFVWQLASDTAELEYLVDKTWRKPVPCTVSFCRRQDGGLSLRATLKTDKGGSVYQHLPPQNSPIPLAMHGVVRNQPKTYITFPQGPRGTYRPPSIKDMKLTFSTTEDCKLLQKEMYHNQELVYSRNVRLVESNKQVEECRNTSVRLFRDGPYLTLLLYTNRRDKPIWIEEYHVAFERLSSSTLRKSSSKDVKLVFSKNAAEHAGGKLLRRLSSMSSQERPQVRRSPTTSSGESSITVSKGFPMNQHKLNWIEIHFDTAGDRNEFVRIWNDNFEVII</sequence>
<dbReference type="RefSeq" id="XP_033600534.1">
    <property type="nucleotide sequence ID" value="XM_033741192.1"/>
</dbReference>
<dbReference type="Proteomes" id="UP000799437">
    <property type="component" value="Unassembled WGS sequence"/>
</dbReference>
<evidence type="ECO:0000313" key="3">
    <source>
        <dbReference type="Proteomes" id="UP000799437"/>
    </source>
</evidence>
<proteinExistence type="predicted"/>